<sequence>MNFVEKISYSSNKNNSLLCIGIDPINDKLPECYRNSEDGYYEFSKKIIDSTHDLVCAYKPQIAYFSSVGKEDELEKIINYIKTTYPDIPVILDAKRGDIGSTAEQYAKESFERYDVDAVTINPYLGFDSLKPFLDYKDKGIILLCRTSNPGAINIQDLLVDGEPLYKKVASLIVNEWNYNNNCLAVVGATWPAQMKEIREIAKNIVFLVPGVGAQGGSIKDLVINGKNEDGKGLIISSSRSIIYASQNEFNFSDKARQAAKGIRDNINLYR</sequence>
<evidence type="ECO:0000256" key="1">
    <source>
        <dbReference type="ARBA" id="ARBA00004861"/>
    </source>
</evidence>
<dbReference type="EC" id="4.1.1.23" evidence="7"/>
<gene>
    <name evidence="7" type="primary">pyrF</name>
    <name evidence="9" type="ORF">AB204_15775</name>
</gene>
<evidence type="ECO:0000259" key="8">
    <source>
        <dbReference type="SMART" id="SM00934"/>
    </source>
</evidence>
<dbReference type="RefSeq" id="WP_047964324.1">
    <property type="nucleotide sequence ID" value="NZ_CAWMBG010000117.1"/>
</dbReference>
<protein>
    <recommendedName>
        <fullName evidence="7">Orotidine 5'-phosphate decarboxylase</fullName>
        <ecNumber evidence="7">4.1.1.23</ecNumber>
    </recommendedName>
    <alternativeName>
        <fullName evidence="7">OMP decarboxylase</fullName>
        <shortName evidence="7">OMPDCase</shortName>
        <shortName evidence="7">OMPdecase</shortName>
    </alternativeName>
</protein>
<dbReference type="InterPro" id="IPR011060">
    <property type="entry name" value="RibuloseP-bd_barrel"/>
</dbReference>
<dbReference type="Pfam" id="PF00215">
    <property type="entry name" value="OMPdecase"/>
    <property type="match status" value="1"/>
</dbReference>
<comment type="pathway">
    <text evidence="1 7">Pyrimidine metabolism; UMP biosynthesis via de novo pathway; UMP from orotate: step 2/2.</text>
</comment>
<dbReference type="UniPathway" id="UPA00070">
    <property type="reaction ID" value="UER00120"/>
</dbReference>
<keyword evidence="10" id="KW-1185">Reference proteome</keyword>
<keyword evidence="5 7" id="KW-0456">Lyase</keyword>
<name>A0A0J5FPE0_9GAMM</name>
<dbReference type="PANTHER" id="PTHR43375">
    <property type="entry name" value="OROTIDINE 5'-PHOSPHATE DECARBOXYLASE"/>
    <property type="match status" value="1"/>
</dbReference>
<dbReference type="GO" id="GO:0006207">
    <property type="term" value="P:'de novo' pyrimidine nucleobase biosynthetic process"/>
    <property type="evidence" value="ECO:0007669"/>
    <property type="project" value="InterPro"/>
</dbReference>
<reference evidence="9 10" key="1">
    <citation type="submission" date="2015-06" db="EMBL/GenBank/DDBJ databases">
        <title>Draft Whole-Genome Sequence of the Entomopathogenic Bacterium Xenorhabdus khoisanae.</title>
        <authorList>
            <person name="Naidoo S."/>
            <person name="Featherston J."/>
            <person name="Gray V.M."/>
        </authorList>
    </citation>
    <scope>NUCLEOTIDE SEQUENCE [LARGE SCALE GENOMIC DNA]</scope>
    <source>
        <strain evidence="9 10">MCB</strain>
    </source>
</reference>
<dbReference type="NCBIfam" id="TIGR02127">
    <property type="entry name" value="pyrF_sub2"/>
    <property type="match status" value="1"/>
</dbReference>
<dbReference type="SMART" id="SM00934">
    <property type="entry name" value="OMPdecase"/>
    <property type="match status" value="1"/>
</dbReference>
<accession>A0A0J5FPE0</accession>
<dbReference type="PANTHER" id="PTHR43375:SF1">
    <property type="entry name" value="OROTIDINE 5'-PHOSPHATE DECARBOXYLASE"/>
    <property type="match status" value="1"/>
</dbReference>
<keyword evidence="3 7" id="KW-0210">Decarboxylase</keyword>
<dbReference type="InterPro" id="IPR011995">
    <property type="entry name" value="OMPdecase_type-2"/>
</dbReference>
<dbReference type="CDD" id="cd04725">
    <property type="entry name" value="OMP_decarboxylase_like"/>
    <property type="match status" value="1"/>
</dbReference>
<evidence type="ECO:0000256" key="4">
    <source>
        <dbReference type="ARBA" id="ARBA00022975"/>
    </source>
</evidence>
<feature type="active site" description="Proton donor" evidence="7">
    <location>
        <position position="95"/>
    </location>
</feature>
<comment type="similarity">
    <text evidence="2 7">Belongs to the OMP decarboxylase family. Type 2 subfamily.</text>
</comment>
<evidence type="ECO:0000256" key="6">
    <source>
        <dbReference type="ARBA" id="ARBA00049157"/>
    </source>
</evidence>
<dbReference type="InterPro" id="IPR013785">
    <property type="entry name" value="Aldolase_TIM"/>
</dbReference>
<dbReference type="OrthoDB" id="9808470at2"/>
<proteinExistence type="inferred from homology"/>
<dbReference type="GO" id="GO:0044205">
    <property type="term" value="P:'de novo' UMP biosynthetic process"/>
    <property type="evidence" value="ECO:0007669"/>
    <property type="project" value="UniProtKB-UniRule"/>
</dbReference>
<evidence type="ECO:0000313" key="9">
    <source>
        <dbReference type="EMBL" id="KMJ44156.1"/>
    </source>
</evidence>
<comment type="catalytic activity">
    <reaction evidence="6 7">
        <text>orotidine 5'-phosphate + H(+) = UMP + CO2</text>
        <dbReference type="Rhea" id="RHEA:11596"/>
        <dbReference type="ChEBI" id="CHEBI:15378"/>
        <dbReference type="ChEBI" id="CHEBI:16526"/>
        <dbReference type="ChEBI" id="CHEBI:57538"/>
        <dbReference type="ChEBI" id="CHEBI:57865"/>
        <dbReference type="EC" id="4.1.1.23"/>
    </reaction>
</comment>
<evidence type="ECO:0000313" key="10">
    <source>
        <dbReference type="Proteomes" id="UP000036277"/>
    </source>
</evidence>
<dbReference type="InterPro" id="IPR018089">
    <property type="entry name" value="OMPdecase_AS"/>
</dbReference>
<dbReference type="HAMAP" id="MF_01215">
    <property type="entry name" value="OMPdecase_type2"/>
    <property type="match status" value="1"/>
</dbReference>
<dbReference type="InterPro" id="IPR001754">
    <property type="entry name" value="OMPdeCOase_dom"/>
</dbReference>
<comment type="caution">
    <text evidence="9">The sequence shown here is derived from an EMBL/GenBank/DDBJ whole genome shotgun (WGS) entry which is preliminary data.</text>
</comment>
<dbReference type="Proteomes" id="UP000036277">
    <property type="component" value="Unassembled WGS sequence"/>
</dbReference>
<dbReference type="AlphaFoldDB" id="A0A0J5FPE0"/>
<feature type="domain" description="Orotidine 5'-phosphate decarboxylase" evidence="8">
    <location>
        <begin position="17"/>
        <end position="263"/>
    </location>
</feature>
<evidence type="ECO:0000256" key="3">
    <source>
        <dbReference type="ARBA" id="ARBA00022793"/>
    </source>
</evidence>
<keyword evidence="4 7" id="KW-0665">Pyrimidine biosynthesis</keyword>
<dbReference type="PROSITE" id="PS00156">
    <property type="entry name" value="OMPDECASE"/>
    <property type="match status" value="1"/>
</dbReference>
<evidence type="ECO:0000256" key="2">
    <source>
        <dbReference type="ARBA" id="ARBA00008847"/>
    </source>
</evidence>
<evidence type="ECO:0000256" key="7">
    <source>
        <dbReference type="HAMAP-Rule" id="MF_01215"/>
    </source>
</evidence>
<dbReference type="EMBL" id="LFCV01000117">
    <property type="protein sequence ID" value="KMJ44156.1"/>
    <property type="molecule type" value="Genomic_DNA"/>
</dbReference>
<dbReference type="STRING" id="880157.AB204_15775"/>
<organism evidence="9 10">
    <name type="scientific">Xenorhabdus khoisanae</name>
    <dbReference type="NCBI Taxonomy" id="880157"/>
    <lineage>
        <taxon>Bacteria</taxon>
        <taxon>Pseudomonadati</taxon>
        <taxon>Pseudomonadota</taxon>
        <taxon>Gammaproteobacteria</taxon>
        <taxon>Enterobacterales</taxon>
        <taxon>Morganellaceae</taxon>
        <taxon>Xenorhabdus</taxon>
    </lineage>
</organism>
<evidence type="ECO:0000256" key="5">
    <source>
        <dbReference type="ARBA" id="ARBA00023239"/>
    </source>
</evidence>
<dbReference type="SUPFAM" id="SSF51366">
    <property type="entry name" value="Ribulose-phoshate binding barrel"/>
    <property type="match status" value="1"/>
</dbReference>
<dbReference type="Gene3D" id="3.20.20.70">
    <property type="entry name" value="Aldolase class I"/>
    <property type="match status" value="1"/>
</dbReference>
<dbReference type="PATRIC" id="fig|880157.4.peg.3370"/>
<dbReference type="GO" id="GO:0004590">
    <property type="term" value="F:orotidine-5'-phosphate decarboxylase activity"/>
    <property type="evidence" value="ECO:0007669"/>
    <property type="project" value="UniProtKB-UniRule"/>
</dbReference>